<keyword evidence="2" id="KW-1185">Reference proteome</keyword>
<comment type="caution">
    <text evidence="1">The sequence shown here is derived from an EMBL/GenBank/DDBJ whole genome shotgun (WGS) entry which is preliminary data.</text>
</comment>
<name>A0AAV0VX91_9HEMI</name>
<protein>
    <submittedName>
        <fullName evidence="1">Uncharacterized protein</fullName>
    </submittedName>
</protein>
<evidence type="ECO:0000313" key="1">
    <source>
        <dbReference type="EMBL" id="CAI6348813.1"/>
    </source>
</evidence>
<accession>A0AAV0VX91</accession>
<gene>
    <name evidence="1" type="ORF">MEUPH1_LOCUS5453</name>
</gene>
<reference evidence="1 2" key="1">
    <citation type="submission" date="2023-01" db="EMBL/GenBank/DDBJ databases">
        <authorList>
            <person name="Whitehead M."/>
        </authorList>
    </citation>
    <scope>NUCLEOTIDE SEQUENCE [LARGE SCALE GENOMIC DNA]</scope>
</reference>
<dbReference type="Proteomes" id="UP001160148">
    <property type="component" value="Unassembled WGS sequence"/>
</dbReference>
<dbReference type="AlphaFoldDB" id="A0AAV0VX91"/>
<organism evidence="1 2">
    <name type="scientific">Macrosiphum euphorbiae</name>
    <name type="common">potato aphid</name>
    <dbReference type="NCBI Taxonomy" id="13131"/>
    <lineage>
        <taxon>Eukaryota</taxon>
        <taxon>Metazoa</taxon>
        <taxon>Ecdysozoa</taxon>
        <taxon>Arthropoda</taxon>
        <taxon>Hexapoda</taxon>
        <taxon>Insecta</taxon>
        <taxon>Pterygota</taxon>
        <taxon>Neoptera</taxon>
        <taxon>Paraneoptera</taxon>
        <taxon>Hemiptera</taxon>
        <taxon>Sternorrhyncha</taxon>
        <taxon>Aphidomorpha</taxon>
        <taxon>Aphidoidea</taxon>
        <taxon>Aphididae</taxon>
        <taxon>Macrosiphini</taxon>
        <taxon>Macrosiphum</taxon>
    </lineage>
</organism>
<proteinExistence type="predicted"/>
<sequence>MARDCANGLAIYVLGETSRADVTMFGIRFTTKGVQKPQETEKQKPIKRLRYPAKKTKATVRVCRRLCAQTTVSSFVAAITLLADRSGSSGHVFRDDIV</sequence>
<dbReference type="EMBL" id="CARXXK010000001">
    <property type="protein sequence ID" value="CAI6348813.1"/>
    <property type="molecule type" value="Genomic_DNA"/>
</dbReference>
<evidence type="ECO:0000313" key="2">
    <source>
        <dbReference type="Proteomes" id="UP001160148"/>
    </source>
</evidence>